<evidence type="ECO:0000259" key="7">
    <source>
        <dbReference type="Pfam" id="PF14322"/>
    </source>
</evidence>
<dbReference type="GO" id="GO:0009279">
    <property type="term" value="C:cell outer membrane"/>
    <property type="evidence" value="ECO:0007669"/>
    <property type="project" value="UniProtKB-SubCell"/>
</dbReference>
<dbReference type="Pfam" id="PF07980">
    <property type="entry name" value="SusD_RagB"/>
    <property type="match status" value="1"/>
</dbReference>
<evidence type="ECO:0000313" key="8">
    <source>
        <dbReference type="EMBL" id="TDG35358.1"/>
    </source>
</evidence>
<sequence length="581" mass="65858">MKYSTKFLFALLVAHLFIFSACKKLEKPLGNDVTEDQVFSSAINAQSFLFETYRVIIPYGFPYATNTVSSHMYRSMESNLCDESEFTIGYSVAASINISGYAPNDGFLTNDVFSYNYAGIRRCFVVLENIDRVPDYSDAQKSQIKGECKALLALRYSHMLKYYGGVPLVKKRLTVEDDLKIPRSSVEETVNYIAQLCDEAEAALPDSYEGRFTGRLTKGVAMAIKAETFLYAASPLFNSSTPYISSASNSLVSYGSYDANRWKAAADQSKKVIDWALANGYSIINTGNPFDDYGVATSKEDNKEILLSFKGQLNQNGFTRYYLPTLGAFNAGSGINFNILPQFYKADGTNQTWPTLADGKKPYAEYKQKMDDMEPRFRQMAWIWGQSPYANPTNPRFQWSFSTENGQVISYTNVAKLVKFTYKYEGGNNGNYAPDWAVFRLAEFYLDYAEALNEYSPNNVEAYTALNVIRNRAGLPSILSSNPAYNTQATLREAIHRERAIELFAEDHRSFDVRRWKIASQPGVIGGDFYGFQYTRNNASTAYLDYQVYKFETRFWQDKMYLTPIPQVEVDKGYIIQNPGY</sequence>
<evidence type="ECO:0000259" key="6">
    <source>
        <dbReference type="Pfam" id="PF07980"/>
    </source>
</evidence>
<name>A0A4R5MIL7_9SPHI</name>
<dbReference type="Gene3D" id="1.25.40.390">
    <property type="match status" value="1"/>
</dbReference>
<keyword evidence="3" id="KW-0732">Signal</keyword>
<comment type="caution">
    <text evidence="8">The sequence shown here is derived from an EMBL/GenBank/DDBJ whole genome shotgun (WGS) entry which is preliminary data.</text>
</comment>
<feature type="domain" description="RagB/SusD" evidence="6">
    <location>
        <begin position="335"/>
        <end position="581"/>
    </location>
</feature>
<protein>
    <submittedName>
        <fullName evidence="8">RagB/SusD family nutrient uptake outer membrane protein</fullName>
    </submittedName>
</protein>
<dbReference type="OrthoDB" id="5694214at2"/>
<gene>
    <name evidence="8" type="ORF">EZJ43_13720</name>
</gene>
<dbReference type="InterPro" id="IPR011990">
    <property type="entry name" value="TPR-like_helical_dom_sf"/>
</dbReference>
<evidence type="ECO:0000256" key="3">
    <source>
        <dbReference type="ARBA" id="ARBA00022729"/>
    </source>
</evidence>
<dbReference type="PROSITE" id="PS51257">
    <property type="entry name" value="PROKAR_LIPOPROTEIN"/>
    <property type="match status" value="1"/>
</dbReference>
<dbReference type="SUPFAM" id="SSF48452">
    <property type="entry name" value="TPR-like"/>
    <property type="match status" value="1"/>
</dbReference>
<evidence type="ECO:0000313" key="9">
    <source>
        <dbReference type="Proteomes" id="UP000295668"/>
    </source>
</evidence>
<proteinExistence type="inferred from homology"/>
<keyword evidence="5" id="KW-0998">Cell outer membrane</keyword>
<comment type="similarity">
    <text evidence="2">Belongs to the SusD family.</text>
</comment>
<evidence type="ECO:0000256" key="2">
    <source>
        <dbReference type="ARBA" id="ARBA00006275"/>
    </source>
</evidence>
<dbReference type="Pfam" id="PF14322">
    <property type="entry name" value="SusD-like_3"/>
    <property type="match status" value="1"/>
</dbReference>
<dbReference type="InterPro" id="IPR012944">
    <property type="entry name" value="SusD_RagB_dom"/>
</dbReference>
<organism evidence="8 9">
    <name type="scientific">Pedobacter changchengzhani</name>
    <dbReference type="NCBI Taxonomy" id="2529274"/>
    <lineage>
        <taxon>Bacteria</taxon>
        <taxon>Pseudomonadati</taxon>
        <taxon>Bacteroidota</taxon>
        <taxon>Sphingobacteriia</taxon>
        <taxon>Sphingobacteriales</taxon>
        <taxon>Sphingobacteriaceae</taxon>
        <taxon>Pedobacter</taxon>
    </lineage>
</organism>
<dbReference type="InterPro" id="IPR033985">
    <property type="entry name" value="SusD-like_N"/>
</dbReference>
<dbReference type="AlphaFoldDB" id="A0A4R5MIL7"/>
<dbReference type="EMBL" id="SJCY01000010">
    <property type="protein sequence ID" value="TDG35358.1"/>
    <property type="molecule type" value="Genomic_DNA"/>
</dbReference>
<dbReference type="RefSeq" id="WP_133263288.1">
    <property type="nucleotide sequence ID" value="NZ_SJCY01000010.1"/>
</dbReference>
<evidence type="ECO:0000256" key="5">
    <source>
        <dbReference type="ARBA" id="ARBA00023237"/>
    </source>
</evidence>
<dbReference type="Proteomes" id="UP000295668">
    <property type="component" value="Unassembled WGS sequence"/>
</dbReference>
<evidence type="ECO:0000256" key="1">
    <source>
        <dbReference type="ARBA" id="ARBA00004442"/>
    </source>
</evidence>
<comment type="subcellular location">
    <subcellularLocation>
        <location evidence="1">Cell outer membrane</location>
    </subcellularLocation>
</comment>
<accession>A0A4R5MIL7</accession>
<reference evidence="8 9" key="1">
    <citation type="submission" date="2019-02" db="EMBL/GenBank/DDBJ databases">
        <title>Pedobacter sp. nov., a novel speices isolated from soil of pinguins habitat in Antarcitica.</title>
        <authorList>
            <person name="He R.-H."/>
        </authorList>
    </citation>
    <scope>NUCLEOTIDE SEQUENCE [LARGE SCALE GENOMIC DNA]</scope>
    <source>
        <strain evidence="8 9">E01020</strain>
    </source>
</reference>
<evidence type="ECO:0000256" key="4">
    <source>
        <dbReference type="ARBA" id="ARBA00023136"/>
    </source>
</evidence>
<keyword evidence="9" id="KW-1185">Reference proteome</keyword>
<keyword evidence="4" id="KW-0472">Membrane</keyword>
<feature type="domain" description="SusD-like N-terminal" evidence="7">
    <location>
        <begin position="92"/>
        <end position="226"/>
    </location>
</feature>